<name>A0A4C1T3M2_EUMVA</name>
<keyword evidence="3" id="KW-1185">Reference proteome</keyword>
<comment type="caution">
    <text evidence="2">The sequence shown here is derived from an EMBL/GenBank/DDBJ whole genome shotgun (WGS) entry which is preliminary data.</text>
</comment>
<evidence type="ECO:0000313" key="3">
    <source>
        <dbReference type="Proteomes" id="UP000299102"/>
    </source>
</evidence>
<reference evidence="2 3" key="1">
    <citation type="journal article" date="2019" name="Commun. Biol.">
        <title>The bagworm genome reveals a unique fibroin gene that provides high tensile strength.</title>
        <authorList>
            <person name="Kono N."/>
            <person name="Nakamura H."/>
            <person name="Ohtoshi R."/>
            <person name="Tomita M."/>
            <person name="Numata K."/>
            <person name="Arakawa K."/>
        </authorList>
    </citation>
    <scope>NUCLEOTIDE SEQUENCE [LARGE SCALE GENOMIC DNA]</scope>
</reference>
<dbReference type="Proteomes" id="UP000299102">
    <property type="component" value="Unassembled WGS sequence"/>
</dbReference>
<proteinExistence type="predicted"/>
<organism evidence="2 3">
    <name type="scientific">Eumeta variegata</name>
    <name type="common">Bagworm moth</name>
    <name type="synonym">Eumeta japonica</name>
    <dbReference type="NCBI Taxonomy" id="151549"/>
    <lineage>
        <taxon>Eukaryota</taxon>
        <taxon>Metazoa</taxon>
        <taxon>Ecdysozoa</taxon>
        <taxon>Arthropoda</taxon>
        <taxon>Hexapoda</taxon>
        <taxon>Insecta</taxon>
        <taxon>Pterygota</taxon>
        <taxon>Neoptera</taxon>
        <taxon>Endopterygota</taxon>
        <taxon>Lepidoptera</taxon>
        <taxon>Glossata</taxon>
        <taxon>Ditrysia</taxon>
        <taxon>Tineoidea</taxon>
        <taxon>Psychidae</taxon>
        <taxon>Oiketicinae</taxon>
        <taxon>Eumeta</taxon>
    </lineage>
</organism>
<dbReference type="AlphaFoldDB" id="A0A4C1T3M2"/>
<accession>A0A4C1T3M2</accession>
<feature type="region of interest" description="Disordered" evidence="1">
    <location>
        <begin position="54"/>
        <end position="75"/>
    </location>
</feature>
<dbReference type="EMBL" id="BGZK01004404">
    <property type="protein sequence ID" value="GBP08796.1"/>
    <property type="molecule type" value="Genomic_DNA"/>
</dbReference>
<gene>
    <name evidence="2" type="ORF">EVAR_73221_1</name>
</gene>
<evidence type="ECO:0000313" key="2">
    <source>
        <dbReference type="EMBL" id="GBP08796.1"/>
    </source>
</evidence>
<sequence>MSCRGTHGGWRVVGRRKRAHVRDHNNPRATFATCSKRARAFGHKQTICDITQSYTNGHRYTGPEPESRIGQRSGS</sequence>
<evidence type="ECO:0000256" key="1">
    <source>
        <dbReference type="SAM" id="MobiDB-lite"/>
    </source>
</evidence>
<protein>
    <submittedName>
        <fullName evidence="2">Uncharacterized protein</fullName>
    </submittedName>
</protein>